<dbReference type="EMBL" id="GGFJ01013755">
    <property type="protein sequence ID" value="MBW62896.1"/>
    <property type="molecule type" value="Transcribed_RNA"/>
</dbReference>
<evidence type="ECO:0000313" key="1">
    <source>
        <dbReference type="EMBL" id="MBW62896.1"/>
    </source>
</evidence>
<protein>
    <submittedName>
        <fullName evidence="1">Putative secreted protein</fullName>
    </submittedName>
</protein>
<accession>A0A2M4CC31</accession>
<proteinExistence type="predicted"/>
<reference evidence="1" key="1">
    <citation type="submission" date="2018-01" db="EMBL/GenBank/DDBJ databases">
        <title>An insight into the sialome of Amazonian anophelines.</title>
        <authorList>
            <person name="Ribeiro J.M."/>
            <person name="Scarpassa V."/>
            <person name="Calvo E."/>
        </authorList>
    </citation>
    <scope>NUCLEOTIDE SEQUENCE</scope>
    <source>
        <tissue evidence="1">Salivary glands</tissue>
    </source>
</reference>
<sequence length="78" mass="9135">MLVTVQRLVFSHLTFSLPPDHANEPYIPFQTNQNRFVGQSKSLLLEYSNFHPIVLHRAARADFYCFHLLIVPWVAYCD</sequence>
<name>A0A2M4CC31_9DIPT</name>
<dbReference type="AlphaFoldDB" id="A0A2M4CC31"/>
<organism evidence="1">
    <name type="scientific">Anopheles marajoara</name>
    <dbReference type="NCBI Taxonomy" id="58244"/>
    <lineage>
        <taxon>Eukaryota</taxon>
        <taxon>Metazoa</taxon>
        <taxon>Ecdysozoa</taxon>
        <taxon>Arthropoda</taxon>
        <taxon>Hexapoda</taxon>
        <taxon>Insecta</taxon>
        <taxon>Pterygota</taxon>
        <taxon>Neoptera</taxon>
        <taxon>Endopterygota</taxon>
        <taxon>Diptera</taxon>
        <taxon>Nematocera</taxon>
        <taxon>Culicoidea</taxon>
        <taxon>Culicidae</taxon>
        <taxon>Anophelinae</taxon>
        <taxon>Anopheles</taxon>
    </lineage>
</organism>